<dbReference type="Pfam" id="PF00583">
    <property type="entry name" value="Acetyltransf_1"/>
    <property type="match status" value="1"/>
</dbReference>
<dbReference type="SUPFAM" id="SSF55729">
    <property type="entry name" value="Acyl-CoA N-acyltransferases (Nat)"/>
    <property type="match status" value="1"/>
</dbReference>
<dbReference type="Gene3D" id="3.40.630.30">
    <property type="match status" value="1"/>
</dbReference>
<dbReference type="InterPro" id="IPR000182">
    <property type="entry name" value="GNAT_dom"/>
</dbReference>
<dbReference type="AlphaFoldDB" id="A0A2P2C5M2"/>
<evidence type="ECO:0000313" key="2">
    <source>
        <dbReference type="EMBL" id="CUR57317.1"/>
    </source>
</evidence>
<reference evidence="2" key="1">
    <citation type="submission" date="2015-08" db="EMBL/GenBank/DDBJ databases">
        <authorList>
            <person name="Babu N.S."/>
            <person name="Beckwith C.J."/>
            <person name="Beseler K.G."/>
            <person name="Brison A."/>
            <person name="Carone J.V."/>
            <person name="Caskin T.P."/>
            <person name="Diamond M."/>
            <person name="Durham M.E."/>
            <person name="Foxe J.M."/>
            <person name="Go M."/>
            <person name="Henderson B.A."/>
            <person name="Jones I.B."/>
            <person name="McGettigan J.A."/>
            <person name="Micheletti S.J."/>
            <person name="Nasrallah M.E."/>
            <person name="Ortiz D."/>
            <person name="Piller C.R."/>
            <person name="Privatt S.R."/>
            <person name="Schneider S.L."/>
            <person name="Sharp S."/>
            <person name="Smith T.C."/>
            <person name="Stanton J.D."/>
            <person name="Ullery H.E."/>
            <person name="Wilson R.J."/>
            <person name="Serrano M.G."/>
            <person name="Buck G."/>
            <person name="Lee V."/>
            <person name="Wang Y."/>
            <person name="Carvalho R."/>
            <person name="Voegtly L."/>
            <person name="Shi R."/>
            <person name="Duckworth R."/>
            <person name="Johnson A."/>
            <person name="Loviza R."/>
            <person name="Walstead R."/>
            <person name="Shah Z."/>
            <person name="Kiflezghi M."/>
            <person name="Wade K."/>
            <person name="Ball S.L."/>
            <person name="Bradley K.W."/>
            <person name="Asai D.J."/>
            <person name="Bowman C.A."/>
            <person name="Russell D.A."/>
            <person name="Pope W.H."/>
            <person name="Jacobs-Sera D."/>
            <person name="Hendrix R.W."/>
            <person name="Hatfull G.F."/>
        </authorList>
    </citation>
    <scope>NUCLEOTIDE SEQUENCE</scope>
</reference>
<organism evidence="2">
    <name type="scientific">metagenome</name>
    <dbReference type="NCBI Taxonomy" id="256318"/>
    <lineage>
        <taxon>unclassified sequences</taxon>
        <taxon>metagenomes</taxon>
    </lineage>
</organism>
<dbReference type="PROSITE" id="PS51186">
    <property type="entry name" value="GNAT"/>
    <property type="match status" value="1"/>
</dbReference>
<accession>A0A2P2C5M2</accession>
<dbReference type="InterPro" id="IPR016181">
    <property type="entry name" value="Acyl_CoA_acyltransferase"/>
</dbReference>
<proteinExistence type="predicted"/>
<feature type="domain" description="N-acetyltransferase" evidence="1">
    <location>
        <begin position="173"/>
        <end position="321"/>
    </location>
</feature>
<evidence type="ECO:0000259" key="1">
    <source>
        <dbReference type="PROSITE" id="PS51186"/>
    </source>
</evidence>
<protein>
    <recommendedName>
        <fullName evidence="1">N-acetyltransferase domain-containing protein</fullName>
    </recommendedName>
</protein>
<dbReference type="GO" id="GO:0016747">
    <property type="term" value="F:acyltransferase activity, transferring groups other than amino-acyl groups"/>
    <property type="evidence" value="ECO:0007669"/>
    <property type="project" value="InterPro"/>
</dbReference>
<dbReference type="EMBL" id="CZKA01000034">
    <property type="protein sequence ID" value="CUR57317.1"/>
    <property type="molecule type" value="Genomic_DNA"/>
</dbReference>
<name>A0A2P2C5M2_9ZZZZ</name>
<sequence length="321" mass="34835">MSILLPAGLPAGFILDAATVAHAAELFELRAAECVEAFGFCPDTVEDVRADLALCEGSEFLQLIVRDAAGSLVQWWSTFTGPGDPTFYAWVSSDPQLAETLHDELSSAGWSVLLDWIREHAADGDGVIDVRSWCPAGSSAGHRRLAAAGFTHRRTFWEMVGPVTDVARTPPAVPGLTITAAADSRSVYPVLDKAFEEHWGYTHLEYDDWMKVLPTIPGYDPALWFLASIDSTPAAAMILTRRAVSDGAMYVAELATLKEFRRRGIAAALLATAFEVAAGEGLESVSLHVDSDNTFDAPSVYRRAGLDVRCAFHAHVRDLKR</sequence>
<dbReference type="CDD" id="cd04301">
    <property type="entry name" value="NAT_SF"/>
    <property type="match status" value="1"/>
</dbReference>
<gene>
    <name evidence="2" type="ORF">NOCA240050</name>
</gene>